<keyword evidence="2" id="KW-1185">Reference proteome</keyword>
<proteinExistence type="predicted"/>
<gene>
    <name evidence="1" type="ordered locus">PP_3780</name>
</gene>
<reference evidence="1 2" key="1">
    <citation type="journal article" date="2002" name="Environ. Microbiol.">
        <title>Complete genome sequence and comparative analysis of the metabolically versatile Pseudomonas putida KT2440.</title>
        <authorList>
            <person name="Nelson K.E."/>
            <person name="Weinel C."/>
            <person name="Paulsen I.T."/>
            <person name="Dodson R.J."/>
            <person name="Hilbert H."/>
            <person name="Martins dos Santos V.A."/>
            <person name="Fouts D.E."/>
            <person name="Gill S.R."/>
            <person name="Pop M."/>
            <person name="Holmes M."/>
            <person name="Brinkac L."/>
            <person name="Beanan M."/>
            <person name="DeBoy R.T."/>
            <person name="Daugherty S."/>
            <person name="Kolonay J."/>
            <person name="Madupu R."/>
            <person name="Nelson W."/>
            <person name="White O."/>
            <person name="Peterson J."/>
            <person name="Khouri H."/>
            <person name="Hance I."/>
            <person name="Chris Lee P."/>
            <person name="Holtzapple E."/>
            <person name="Scanlan D."/>
            <person name="Tran K."/>
            <person name="Moazzez A."/>
            <person name="Utterback T."/>
            <person name="Rizzo M."/>
            <person name="Lee K."/>
            <person name="Kosack D."/>
            <person name="Moestl D."/>
            <person name="Wedler H."/>
            <person name="Lauber J."/>
            <person name="Stjepandic D."/>
            <person name="Hoheisel J."/>
            <person name="Straetz M."/>
            <person name="Heim S."/>
            <person name="Kiewitz C."/>
            <person name="Eisen J.A."/>
            <person name="Timmis K.N."/>
            <person name="Dusterhoft A."/>
            <person name="Tummler B."/>
            <person name="Fraser C.M."/>
        </authorList>
    </citation>
    <scope>NUCLEOTIDE SEQUENCE [LARGE SCALE GENOMIC DNA]</scope>
    <source>
        <strain evidence="2">ATCC 47054 / DSM 6125 / CFBP 8728 / NCIMB 11950 / KT2440</strain>
    </source>
</reference>
<dbReference type="Proteomes" id="UP000000556">
    <property type="component" value="Chromosome"/>
</dbReference>
<evidence type="ECO:0000313" key="1">
    <source>
        <dbReference type="EMBL" id="AAN69374.1"/>
    </source>
</evidence>
<dbReference type="KEGG" id="ppu:PP_3780"/>
<dbReference type="PaxDb" id="160488-PP_3780"/>
<organism evidence="1 2">
    <name type="scientific">Pseudomonas putida (strain ATCC 47054 / DSM 6125 / CFBP 8728 / NCIMB 11950 / KT2440)</name>
    <dbReference type="NCBI Taxonomy" id="160488"/>
    <lineage>
        <taxon>Bacteria</taxon>
        <taxon>Pseudomonadati</taxon>
        <taxon>Pseudomonadota</taxon>
        <taxon>Gammaproteobacteria</taxon>
        <taxon>Pseudomonadales</taxon>
        <taxon>Pseudomonadaceae</taxon>
        <taxon>Pseudomonas</taxon>
    </lineage>
</organism>
<dbReference type="BioCyc" id="PPUT160488:G1G01-4034-MONOMER"/>
<accession>Q88GE4</accession>
<dbReference type="HOGENOM" id="CLU_3102785_0_0_6"/>
<dbReference type="EMBL" id="AE015451">
    <property type="protein sequence ID" value="AAN69374.1"/>
    <property type="molecule type" value="Genomic_DNA"/>
</dbReference>
<name>Q88GE4_PSEPK</name>
<evidence type="ECO:0000313" key="2">
    <source>
        <dbReference type="Proteomes" id="UP000000556"/>
    </source>
</evidence>
<sequence>MLIYEQVFLGLLFVAWARIAGSVGSHLGGPLLHHLHGHGATCDQPGTMGQL</sequence>
<reference evidence="1 2" key="2">
    <citation type="journal article" date="2016" name="Environ. Microbiol.">
        <title>The revisited genome of Pseudomonas putida KT2440 enlightens its value as a robust metabolic chassis.</title>
        <authorList>
            <person name="Belda E."/>
            <person name="van Heck R.G."/>
            <person name="Lopez-Sanchez M.J."/>
            <person name="Cruveiller S."/>
            <person name="Barbe V."/>
            <person name="Fraser C."/>
            <person name="Klenk H.P."/>
            <person name="Petersen J."/>
            <person name="Morgat A."/>
            <person name="Nikel P.I."/>
            <person name="Vallenet D."/>
            <person name="Rouy Z."/>
            <person name="Sekowska A."/>
            <person name="Martins Dos Santos V.A."/>
            <person name="de Lorenzo V."/>
            <person name="Danchin A."/>
            <person name="Medigue C."/>
        </authorList>
    </citation>
    <scope>NUCLEOTIDE SEQUENCE [LARGE SCALE GENOMIC DNA]</scope>
    <source>
        <strain evidence="2">ATCC 47054 / DSM 6125 / CFBP 8728 / NCIMB 11950 / KT2440</strain>
    </source>
</reference>
<dbReference type="AlphaFoldDB" id="Q88GE4"/>
<protein>
    <submittedName>
        <fullName evidence="1">Uncharacterized protein</fullName>
    </submittedName>
</protein>